<reference evidence="4 5" key="1">
    <citation type="submission" date="2019-06" db="EMBL/GenBank/DDBJ databases">
        <title>Echinicola alkalisoli sp. nov. isolated from saline soil.</title>
        <authorList>
            <person name="Sun J.-Q."/>
            <person name="Xu L."/>
        </authorList>
    </citation>
    <scope>NUCLEOTIDE SEQUENCE [LARGE SCALE GENOMIC DNA]</scope>
    <source>
        <strain evidence="4 5">LN3S3</strain>
    </source>
</reference>
<dbReference type="InterPro" id="IPR032508">
    <property type="entry name" value="FecR_C"/>
</dbReference>
<feature type="domain" description="Protein FecR C-terminal" evidence="3">
    <location>
        <begin position="265"/>
        <end position="333"/>
    </location>
</feature>
<dbReference type="RefSeq" id="WP_141615063.1">
    <property type="nucleotide sequence ID" value="NZ_CP041253.1"/>
</dbReference>
<dbReference type="PIRSF" id="PIRSF018266">
    <property type="entry name" value="FecR"/>
    <property type="match status" value="1"/>
</dbReference>
<evidence type="ECO:0000256" key="1">
    <source>
        <dbReference type="SAM" id="Phobius"/>
    </source>
</evidence>
<evidence type="ECO:0000259" key="3">
    <source>
        <dbReference type="Pfam" id="PF16344"/>
    </source>
</evidence>
<dbReference type="EMBL" id="CP041253">
    <property type="protein sequence ID" value="QDH79824.1"/>
    <property type="molecule type" value="Genomic_DNA"/>
</dbReference>
<dbReference type="Pfam" id="PF16344">
    <property type="entry name" value="FecR_C"/>
    <property type="match status" value="1"/>
</dbReference>
<dbReference type="OrthoDB" id="1099916at2"/>
<keyword evidence="1" id="KW-1133">Transmembrane helix</keyword>
<feature type="transmembrane region" description="Helical" evidence="1">
    <location>
        <begin position="95"/>
        <end position="113"/>
    </location>
</feature>
<organism evidence="4 5">
    <name type="scientific">Echinicola soli</name>
    <dbReference type="NCBI Taxonomy" id="2591634"/>
    <lineage>
        <taxon>Bacteria</taxon>
        <taxon>Pseudomonadati</taxon>
        <taxon>Bacteroidota</taxon>
        <taxon>Cytophagia</taxon>
        <taxon>Cytophagales</taxon>
        <taxon>Cyclobacteriaceae</taxon>
        <taxon>Echinicola</taxon>
    </lineage>
</organism>
<protein>
    <submittedName>
        <fullName evidence="4">DUF4974 domain-containing protein</fullName>
    </submittedName>
</protein>
<gene>
    <name evidence="4" type="ORF">FKX85_12585</name>
</gene>
<dbReference type="Gene3D" id="2.60.120.1440">
    <property type="match status" value="1"/>
</dbReference>
<dbReference type="Proteomes" id="UP000316614">
    <property type="component" value="Chromosome"/>
</dbReference>
<name>A0A514CJJ6_9BACT</name>
<dbReference type="KEGG" id="echi:FKX85_12585"/>
<keyword evidence="1" id="KW-0472">Membrane</keyword>
<proteinExistence type="predicted"/>
<dbReference type="PANTHER" id="PTHR30273">
    <property type="entry name" value="PERIPLASMIC SIGNAL SENSOR AND SIGMA FACTOR ACTIVATOR FECR-RELATED"/>
    <property type="match status" value="1"/>
</dbReference>
<dbReference type="InterPro" id="IPR012373">
    <property type="entry name" value="Ferrdict_sens_TM"/>
</dbReference>
<keyword evidence="1" id="KW-0812">Transmembrane</keyword>
<dbReference type="Pfam" id="PF04773">
    <property type="entry name" value="FecR"/>
    <property type="match status" value="1"/>
</dbReference>
<evidence type="ECO:0000313" key="5">
    <source>
        <dbReference type="Proteomes" id="UP000316614"/>
    </source>
</evidence>
<feature type="domain" description="FecR protein" evidence="2">
    <location>
        <begin position="136"/>
        <end position="223"/>
    </location>
</feature>
<dbReference type="Gene3D" id="3.55.50.30">
    <property type="match status" value="1"/>
</dbReference>
<accession>A0A514CJJ6</accession>
<sequence length="334" mass="38757">MKYKDFDTEDFLQDEFFITWVMKPGEETNHFWKKWLEKYPEKRRVVDKASAIIRSIGYEDERVLSDDLYMEMYENIIQKEETEEVKRGKVFTWDFWKNLAAILFLAGCFYLGYEAINTKPPKKAIETEMVKRNNPAGQKSTITLPDGSTVHLNAGSALEFPDRFSDSLRLVKLTGEAFFDVIKDKDRPFVIISGDNRVKVLGTTFNVKQEKDFSVALVTGSVEVADDKGNKVFLKPKEMMVKEANGMIFKKEFDPLEVIGWKDKYLVFKNDSFQEVRRKLEAWYGVEVHNTITLPKDWSYSGVYYKETLGNVMEGISIASSFQYTIENKTVTIQ</sequence>
<keyword evidence="5" id="KW-1185">Reference proteome</keyword>
<evidence type="ECO:0000259" key="2">
    <source>
        <dbReference type="Pfam" id="PF04773"/>
    </source>
</evidence>
<dbReference type="InterPro" id="IPR006860">
    <property type="entry name" value="FecR"/>
</dbReference>
<evidence type="ECO:0000313" key="4">
    <source>
        <dbReference type="EMBL" id="QDH79824.1"/>
    </source>
</evidence>
<dbReference type="PANTHER" id="PTHR30273:SF2">
    <property type="entry name" value="PROTEIN FECR"/>
    <property type="match status" value="1"/>
</dbReference>
<dbReference type="AlphaFoldDB" id="A0A514CJJ6"/>
<dbReference type="GO" id="GO:0016989">
    <property type="term" value="F:sigma factor antagonist activity"/>
    <property type="evidence" value="ECO:0007669"/>
    <property type="project" value="TreeGrafter"/>
</dbReference>